<dbReference type="GO" id="GO:0008270">
    <property type="term" value="F:zinc ion binding"/>
    <property type="evidence" value="ECO:0007669"/>
    <property type="project" value="UniProtKB-KW"/>
</dbReference>
<protein>
    <recommendedName>
        <fullName evidence="3">CCHC-type domain-containing protein</fullName>
    </recommendedName>
</protein>
<dbReference type="PANTHER" id="PTHR31286:SF99">
    <property type="entry name" value="DUF4283 DOMAIN-CONTAINING PROTEIN"/>
    <property type="match status" value="1"/>
</dbReference>
<dbReference type="PROSITE" id="PS50158">
    <property type="entry name" value="ZF_CCHC"/>
    <property type="match status" value="1"/>
</dbReference>
<dbReference type="InterPro" id="IPR001878">
    <property type="entry name" value="Znf_CCHC"/>
</dbReference>
<reference evidence="4" key="1">
    <citation type="submission" date="2022-04" db="EMBL/GenBank/DDBJ databases">
        <title>Carnegiea gigantea Genome sequencing and assembly v2.</title>
        <authorList>
            <person name="Copetti D."/>
            <person name="Sanderson M.J."/>
            <person name="Burquez A."/>
            <person name="Wojciechowski M.F."/>
        </authorList>
    </citation>
    <scope>NUCLEOTIDE SEQUENCE</scope>
    <source>
        <strain evidence="4">SGP5-SGP5p</strain>
        <tissue evidence="4">Aerial part</tissue>
    </source>
</reference>
<evidence type="ECO:0000256" key="1">
    <source>
        <dbReference type="PROSITE-ProRule" id="PRU00047"/>
    </source>
</evidence>
<evidence type="ECO:0000256" key="2">
    <source>
        <dbReference type="SAM" id="MobiDB-lite"/>
    </source>
</evidence>
<accession>A0A9Q1Q971</accession>
<dbReference type="GO" id="GO:0003676">
    <property type="term" value="F:nucleic acid binding"/>
    <property type="evidence" value="ECO:0007669"/>
    <property type="project" value="InterPro"/>
</dbReference>
<keyword evidence="1" id="KW-0862">Zinc</keyword>
<dbReference type="InterPro" id="IPR040256">
    <property type="entry name" value="At4g02000-like"/>
</dbReference>
<dbReference type="OrthoDB" id="1926761at2759"/>
<keyword evidence="5" id="KW-1185">Reference proteome</keyword>
<sequence>MEDYEHMITMAIGDNYVAIQEWVPNFIPKEDKITKLATWVRIPKLSVEYFNKNFLLNKIGSKIGRVLRVEHTTETVEKGQYTRLSVEVDLTKPLLSKFQLNVRIWQIQYEGLCMVCFHCGKQGHKEDSCPMKPTENPVATEQAPNVNQEHQDQPRLEENESYGSWMLVRKPARRRTSKQTNQVDGQGGDRTGLNPGGMGGNSEPVE</sequence>
<feature type="region of interest" description="Disordered" evidence="2">
    <location>
        <begin position="126"/>
        <end position="206"/>
    </location>
</feature>
<organism evidence="4 5">
    <name type="scientific">Carnegiea gigantea</name>
    <dbReference type="NCBI Taxonomy" id="171969"/>
    <lineage>
        <taxon>Eukaryota</taxon>
        <taxon>Viridiplantae</taxon>
        <taxon>Streptophyta</taxon>
        <taxon>Embryophyta</taxon>
        <taxon>Tracheophyta</taxon>
        <taxon>Spermatophyta</taxon>
        <taxon>Magnoliopsida</taxon>
        <taxon>eudicotyledons</taxon>
        <taxon>Gunneridae</taxon>
        <taxon>Pentapetalae</taxon>
        <taxon>Caryophyllales</taxon>
        <taxon>Cactineae</taxon>
        <taxon>Cactaceae</taxon>
        <taxon>Cactoideae</taxon>
        <taxon>Echinocereeae</taxon>
        <taxon>Carnegiea</taxon>
    </lineage>
</organism>
<dbReference type="PANTHER" id="PTHR31286">
    <property type="entry name" value="GLYCINE-RICH CELL WALL STRUCTURAL PROTEIN 1.8-LIKE"/>
    <property type="match status" value="1"/>
</dbReference>
<dbReference type="AlphaFoldDB" id="A0A9Q1Q971"/>
<dbReference type="Proteomes" id="UP001153076">
    <property type="component" value="Unassembled WGS sequence"/>
</dbReference>
<name>A0A9Q1Q971_9CARY</name>
<comment type="caution">
    <text evidence="4">The sequence shown here is derived from an EMBL/GenBank/DDBJ whole genome shotgun (WGS) entry which is preliminary data.</text>
</comment>
<feature type="compositionally biased region" description="Gly residues" evidence="2">
    <location>
        <begin position="185"/>
        <end position="200"/>
    </location>
</feature>
<dbReference type="EMBL" id="JAKOGI010000528">
    <property type="protein sequence ID" value="KAJ8433602.1"/>
    <property type="molecule type" value="Genomic_DNA"/>
</dbReference>
<feature type="compositionally biased region" description="Polar residues" evidence="2">
    <location>
        <begin position="137"/>
        <end position="148"/>
    </location>
</feature>
<dbReference type="SUPFAM" id="SSF57756">
    <property type="entry name" value="Retrovirus zinc finger-like domains"/>
    <property type="match status" value="1"/>
</dbReference>
<keyword evidence="1" id="KW-0863">Zinc-finger</keyword>
<evidence type="ECO:0000259" key="3">
    <source>
        <dbReference type="PROSITE" id="PS50158"/>
    </source>
</evidence>
<keyword evidence="1" id="KW-0479">Metal-binding</keyword>
<feature type="domain" description="CCHC-type" evidence="3">
    <location>
        <begin position="116"/>
        <end position="130"/>
    </location>
</feature>
<proteinExistence type="predicted"/>
<feature type="compositionally biased region" description="Basic and acidic residues" evidence="2">
    <location>
        <begin position="149"/>
        <end position="158"/>
    </location>
</feature>
<dbReference type="InterPro" id="IPR036875">
    <property type="entry name" value="Znf_CCHC_sf"/>
</dbReference>
<evidence type="ECO:0000313" key="5">
    <source>
        <dbReference type="Proteomes" id="UP001153076"/>
    </source>
</evidence>
<gene>
    <name evidence="4" type="ORF">Cgig2_016532</name>
</gene>
<evidence type="ECO:0000313" key="4">
    <source>
        <dbReference type="EMBL" id="KAJ8433602.1"/>
    </source>
</evidence>